<gene>
    <name evidence="5" type="ORF">MG293_020660</name>
</gene>
<reference evidence="5" key="1">
    <citation type="submission" date="2022-03" db="EMBL/GenBank/DDBJ databases">
        <title>Genomic analyses of argali, domestic sheep and their hybrids provide insights into chromosomal evolution, heterosis and genetic basis of agronomic traits.</title>
        <authorList>
            <person name="Li M."/>
        </authorList>
    </citation>
    <scope>NUCLEOTIDE SEQUENCE</scope>
    <source>
        <strain evidence="5">CAU-MHL-2022a</strain>
        <tissue evidence="5">Skin</tissue>
    </source>
</reference>
<dbReference type="Pfam" id="PF26116">
    <property type="entry name" value="FAM13A"/>
    <property type="match status" value="1"/>
</dbReference>
<dbReference type="Proteomes" id="UP001214576">
    <property type="component" value="Unassembled WGS sequence"/>
</dbReference>
<keyword evidence="6" id="KW-1185">Reference proteome</keyword>
<dbReference type="AlphaFoldDB" id="A0AAD4TJU0"/>
<accession>A0AAD4TJU0</accession>
<feature type="compositionally biased region" description="Basic and acidic residues" evidence="3">
    <location>
        <begin position="138"/>
        <end position="148"/>
    </location>
</feature>
<feature type="compositionally biased region" description="Basic and acidic residues" evidence="3">
    <location>
        <begin position="99"/>
        <end position="127"/>
    </location>
</feature>
<sequence>MISFVHLLSLDAYPRGLVSQRKRKPPTPHFFPYSRKSDSAAATLLWFHKYDYALTVTLDETIKSYFHGIQSRALSSDVLSLQDNSFSSTAVTECDEDTVSLHEDQTDCSSLRDEDNKENYPDARPPLEEPAPPPSEPQHAEQPPRLDVLRPTMGNFKSRKPKSIFKAENGRSHGESQLQCKGFTSVPVESLGFSNCLTRAQQLQLLSSRMQPQLWRVGLVALWRVESYQIRGQTHVSYIGRRQSMWCPASRSVKGDREHQLRRGHTPPPPGAKKLCEFNPVFWLCCVFAPVRFLQIRIEQRAAIWPKDETQQDFHENSLLKLQAVETDLCSAFLTHQEEAAQVHGVKDPAPVSTQSVPAEGAGAAAPVDDSDVQGDSGTLCGTQYSCKGTMQVVIAEAPAPVHRDGQNEADSAPEDVQSVETSRLLYHITDGDNPLLSPRCSIFSQSQRFNLDPESAPSPPSTQQFMMLRSSSRCSCGDGKEPQTITQLTKHIQSLKRKIRKFEEKFEQEKKYRPSHGDKTSNPEVLKWMNDLAKGRKQLKELKLKLSEEQGSAPKGPPRIPPCEQPAVPRENGKPEAVGPEPSSSGEETPDAVLSCLKEKREQLPSQEDPKVMKQDKNLIKPLYDRYRIIKQILSTPSLIPTIEEEDSDEDCPQGSQQPSLPNPASYPPAGDHLTHSEETEPVKLLLPDEKKEVKPPALSMSNLHEATISPQKEDRIPMADEYYEYKHIKAKLRLLEVLISKQDVAKTI</sequence>
<evidence type="ECO:0000259" key="4">
    <source>
        <dbReference type="Pfam" id="PF26116"/>
    </source>
</evidence>
<comment type="caution">
    <text evidence="5">The sequence shown here is derived from an EMBL/GenBank/DDBJ whole genome shotgun (WGS) entry which is preliminary data.</text>
</comment>
<feature type="domain" description="FAM13A-like" evidence="4">
    <location>
        <begin position="712"/>
        <end position="744"/>
    </location>
</feature>
<feature type="region of interest" description="Disordered" evidence="3">
    <location>
        <begin position="641"/>
        <end position="679"/>
    </location>
</feature>
<evidence type="ECO:0000256" key="2">
    <source>
        <dbReference type="SAM" id="Coils"/>
    </source>
</evidence>
<feature type="region of interest" description="Disordered" evidence="3">
    <location>
        <begin position="348"/>
        <end position="375"/>
    </location>
</feature>
<dbReference type="PANTHER" id="PTHR15904:SF19">
    <property type="entry name" value="PROTEIN FAM13C"/>
    <property type="match status" value="1"/>
</dbReference>
<dbReference type="InterPro" id="IPR059029">
    <property type="entry name" value="FAM13A_dom"/>
</dbReference>
<keyword evidence="2" id="KW-0175">Coiled coil</keyword>
<evidence type="ECO:0000256" key="1">
    <source>
        <dbReference type="ARBA" id="ARBA00007549"/>
    </source>
</evidence>
<protein>
    <recommendedName>
        <fullName evidence="4">FAM13A-like domain-containing protein</fullName>
    </recommendedName>
</protein>
<feature type="compositionally biased region" description="Basic and acidic residues" evidence="3">
    <location>
        <begin position="598"/>
        <end position="615"/>
    </location>
</feature>
<organism evidence="5 6">
    <name type="scientific">Ovis ammon polii</name>
    <dbReference type="NCBI Taxonomy" id="230172"/>
    <lineage>
        <taxon>Eukaryota</taxon>
        <taxon>Metazoa</taxon>
        <taxon>Chordata</taxon>
        <taxon>Craniata</taxon>
        <taxon>Vertebrata</taxon>
        <taxon>Euteleostomi</taxon>
        <taxon>Mammalia</taxon>
        <taxon>Eutheria</taxon>
        <taxon>Laurasiatheria</taxon>
        <taxon>Artiodactyla</taxon>
        <taxon>Ruminantia</taxon>
        <taxon>Pecora</taxon>
        <taxon>Bovidae</taxon>
        <taxon>Caprinae</taxon>
        <taxon>Ovis</taxon>
    </lineage>
</organism>
<feature type="compositionally biased region" description="Low complexity" evidence="3">
    <location>
        <begin position="357"/>
        <end position="368"/>
    </location>
</feature>
<dbReference type="EMBL" id="JAKZEL010000028">
    <property type="protein sequence ID" value="KAI4529412.1"/>
    <property type="molecule type" value="Genomic_DNA"/>
</dbReference>
<feature type="compositionally biased region" description="Pro residues" evidence="3">
    <location>
        <begin position="556"/>
        <end position="565"/>
    </location>
</feature>
<dbReference type="InterPro" id="IPR039102">
    <property type="entry name" value="FAM13"/>
</dbReference>
<dbReference type="PANTHER" id="PTHR15904">
    <property type="entry name" value="FAM13"/>
    <property type="match status" value="1"/>
</dbReference>
<evidence type="ECO:0000256" key="3">
    <source>
        <dbReference type="SAM" id="MobiDB-lite"/>
    </source>
</evidence>
<feature type="region of interest" description="Disordered" evidence="3">
    <location>
        <begin position="97"/>
        <end position="159"/>
    </location>
</feature>
<feature type="coiled-coil region" evidence="2">
    <location>
        <begin position="486"/>
        <end position="513"/>
    </location>
</feature>
<proteinExistence type="inferred from homology"/>
<feature type="compositionally biased region" description="Acidic residues" evidence="3">
    <location>
        <begin position="644"/>
        <end position="653"/>
    </location>
</feature>
<evidence type="ECO:0000313" key="5">
    <source>
        <dbReference type="EMBL" id="KAI4529412.1"/>
    </source>
</evidence>
<feature type="region of interest" description="Disordered" evidence="3">
    <location>
        <begin position="549"/>
        <end position="615"/>
    </location>
</feature>
<comment type="similarity">
    <text evidence="1">Belongs to the FAM13 family.</text>
</comment>
<evidence type="ECO:0000313" key="6">
    <source>
        <dbReference type="Proteomes" id="UP001214576"/>
    </source>
</evidence>
<name>A0AAD4TJU0_OVIAM</name>